<name>A0A1Y1UC37_9TREE</name>
<evidence type="ECO:0000256" key="1">
    <source>
        <dbReference type="SAM" id="Phobius"/>
    </source>
</evidence>
<feature type="transmembrane region" description="Helical" evidence="1">
    <location>
        <begin position="66"/>
        <end position="85"/>
    </location>
</feature>
<evidence type="ECO:0000313" key="3">
    <source>
        <dbReference type="Proteomes" id="UP000193218"/>
    </source>
</evidence>
<dbReference type="EMBL" id="NBSH01000010">
    <property type="protein sequence ID" value="ORX35610.1"/>
    <property type="molecule type" value="Genomic_DNA"/>
</dbReference>
<keyword evidence="3" id="KW-1185">Reference proteome</keyword>
<dbReference type="GeneID" id="33558182"/>
<dbReference type="InParanoid" id="A0A1Y1UC37"/>
<dbReference type="AlphaFoldDB" id="A0A1Y1UC37"/>
<dbReference type="RefSeq" id="XP_021869774.1">
    <property type="nucleotide sequence ID" value="XM_022016373.1"/>
</dbReference>
<accession>A0A1Y1UC37</accession>
<sequence>MTAFWTGQTRPRWYEILQSYEFCHQTVKVTASGHCWIAGTELNCTDIGMSTNGVVLLGCIKPTSQILGMLSIFSCILVHLFNLAHEERWAKPAELKHYRPWILFSILLAAIAGTASLVSGSTLLLDITVPLQRADLVEVFIGSLIAVTALQEGGTCNHALRIG</sequence>
<proteinExistence type="predicted"/>
<evidence type="ECO:0000313" key="2">
    <source>
        <dbReference type="EMBL" id="ORX35610.1"/>
    </source>
</evidence>
<comment type="caution">
    <text evidence="2">The sequence shown here is derived from an EMBL/GenBank/DDBJ whole genome shotgun (WGS) entry which is preliminary data.</text>
</comment>
<gene>
    <name evidence="2" type="ORF">BD324DRAFT_630838</name>
</gene>
<dbReference type="Proteomes" id="UP000193218">
    <property type="component" value="Unassembled WGS sequence"/>
</dbReference>
<keyword evidence="1" id="KW-1133">Transmembrane helix</keyword>
<keyword evidence="1" id="KW-0812">Transmembrane</keyword>
<feature type="transmembrane region" description="Helical" evidence="1">
    <location>
        <begin position="101"/>
        <end position="125"/>
    </location>
</feature>
<reference evidence="2 3" key="1">
    <citation type="submission" date="2017-03" db="EMBL/GenBank/DDBJ databases">
        <title>Widespread Adenine N6-methylation of Active Genes in Fungi.</title>
        <authorList>
            <consortium name="DOE Joint Genome Institute"/>
            <person name="Mondo S.J."/>
            <person name="Dannebaum R.O."/>
            <person name="Kuo R.C."/>
            <person name="Louie K.B."/>
            <person name="Bewick A.J."/>
            <person name="Labutti K."/>
            <person name="Haridas S."/>
            <person name="Kuo A."/>
            <person name="Salamov A."/>
            <person name="Ahrendt S.R."/>
            <person name="Lau R."/>
            <person name="Bowen B.P."/>
            <person name="Lipzen A."/>
            <person name="Sullivan W."/>
            <person name="Andreopoulos W.B."/>
            <person name="Clum A."/>
            <person name="Lindquist E."/>
            <person name="Daum C."/>
            <person name="Northen T.R."/>
            <person name="Ramamoorthy G."/>
            <person name="Schmitz R.J."/>
            <person name="Gryganskyi A."/>
            <person name="Culley D."/>
            <person name="Magnuson J."/>
            <person name="James T.Y."/>
            <person name="O'Malley M.A."/>
            <person name="Stajich J.E."/>
            <person name="Spatafora J.W."/>
            <person name="Visel A."/>
            <person name="Grigoriev I.V."/>
        </authorList>
    </citation>
    <scope>NUCLEOTIDE SEQUENCE [LARGE SCALE GENOMIC DNA]</scope>
    <source>
        <strain evidence="2 3">NRRL Y-17943</strain>
    </source>
</reference>
<protein>
    <submittedName>
        <fullName evidence="2">Uncharacterized protein</fullName>
    </submittedName>
</protein>
<organism evidence="2 3">
    <name type="scientific">Kockovaella imperatae</name>
    <dbReference type="NCBI Taxonomy" id="4999"/>
    <lineage>
        <taxon>Eukaryota</taxon>
        <taxon>Fungi</taxon>
        <taxon>Dikarya</taxon>
        <taxon>Basidiomycota</taxon>
        <taxon>Agaricomycotina</taxon>
        <taxon>Tremellomycetes</taxon>
        <taxon>Tremellales</taxon>
        <taxon>Cuniculitremaceae</taxon>
        <taxon>Kockovaella</taxon>
    </lineage>
</organism>
<keyword evidence="1" id="KW-0472">Membrane</keyword>